<dbReference type="Pfam" id="PF25917">
    <property type="entry name" value="BSH_RND"/>
    <property type="match status" value="1"/>
</dbReference>
<dbReference type="Pfam" id="PF25876">
    <property type="entry name" value="HH_MFP_RND"/>
    <property type="match status" value="1"/>
</dbReference>
<dbReference type="Proteomes" id="UP000000238">
    <property type="component" value="Chromosome"/>
</dbReference>
<protein>
    <submittedName>
        <fullName evidence="6">Membrane-fusion protein</fullName>
    </submittedName>
</protein>
<feature type="domain" description="Multidrug resistance protein MdtA-like barrel-sandwich hybrid" evidence="4">
    <location>
        <begin position="75"/>
        <end position="192"/>
    </location>
</feature>
<dbReference type="InterPro" id="IPR058625">
    <property type="entry name" value="MdtA-like_BSH"/>
</dbReference>
<sequence>MLKKLLWVFAGLVVVALIVGGIVQVKMQQFDTMGTAAAQMTMPPTPVNTYTVEQSQWRPRVSLVGSVKPVQGTVINTEIDGTVKEIKFSAGADVKAGDVLVLFDDEIERAELREAEVAADRAQLSLTRAKELSKTRNISQLEFDNAENDVKQAQARLNYNRAVIAKKTLRAPFDGKLGIRQISVGQFLNRGTPVVSLQSLNPVYVEFSLSQRRLGELAEGLKVEVVTDAYPEQKFVGKITAFNPDIDPNTRNVRVQATLDNPEGKLRPGMFVAIEMILAQARDVLFIPSTAVLHGPYGSSIYVVDKGEAKDGGDAPLVLRQQLVRLGETQGDFVIVVEGVKPGDQIVSTGSFKLMPGMSVVIDNKLAPDFKLNPQPKNT</sequence>
<feature type="domain" description="CusB-like beta-barrel" evidence="5">
    <location>
        <begin position="202"/>
        <end position="276"/>
    </location>
</feature>
<dbReference type="PANTHER" id="PTHR30469">
    <property type="entry name" value="MULTIDRUG RESISTANCE PROTEIN MDTA"/>
    <property type="match status" value="1"/>
</dbReference>
<keyword evidence="2" id="KW-0175">Coiled coil</keyword>
<evidence type="ECO:0000259" key="3">
    <source>
        <dbReference type="Pfam" id="PF25876"/>
    </source>
</evidence>
<evidence type="ECO:0000256" key="1">
    <source>
        <dbReference type="ARBA" id="ARBA00009477"/>
    </source>
</evidence>
<dbReference type="RefSeq" id="WP_011397327.1">
    <property type="nucleotide sequence ID" value="NC_007645.1"/>
</dbReference>
<dbReference type="HOGENOM" id="CLU_018816_1_2_6"/>
<dbReference type="Gene3D" id="2.40.50.100">
    <property type="match status" value="1"/>
</dbReference>
<dbReference type="GO" id="GO:1990281">
    <property type="term" value="C:efflux pump complex"/>
    <property type="evidence" value="ECO:0007669"/>
    <property type="project" value="TreeGrafter"/>
</dbReference>
<evidence type="ECO:0000259" key="5">
    <source>
        <dbReference type="Pfam" id="PF25954"/>
    </source>
</evidence>
<dbReference type="OrthoDB" id="9800613at2"/>
<keyword evidence="7" id="KW-1185">Reference proteome</keyword>
<dbReference type="KEGG" id="hch:HCH_03513"/>
<dbReference type="GO" id="GO:0015562">
    <property type="term" value="F:efflux transmembrane transporter activity"/>
    <property type="evidence" value="ECO:0007669"/>
    <property type="project" value="TreeGrafter"/>
</dbReference>
<evidence type="ECO:0000313" key="7">
    <source>
        <dbReference type="Proteomes" id="UP000000238"/>
    </source>
</evidence>
<dbReference type="Gene3D" id="2.40.30.170">
    <property type="match status" value="1"/>
</dbReference>
<proteinExistence type="inferred from homology"/>
<dbReference type="NCBIfam" id="TIGR01730">
    <property type="entry name" value="RND_mfp"/>
    <property type="match status" value="1"/>
</dbReference>
<dbReference type="Gene3D" id="2.40.420.20">
    <property type="match status" value="1"/>
</dbReference>
<name>Q2SGG5_HAHCH</name>
<dbReference type="EMBL" id="CP000155">
    <property type="protein sequence ID" value="ABC30259.1"/>
    <property type="molecule type" value="Genomic_DNA"/>
</dbReference>
<feature type="domain" description="Multidrug resistance protein MdtA-like alpha-helical hairpin" evidence="3">
    <location>
        <begin position="109"/>
        <end position="165"/>
    </location>
</feature>
<dbReference type="InterPro" id="IPR058624">
    <property type="entry name" value="MdtA-like_HH"/>
</dbReference>
<dbReference type="AlphaFoldDB" id="Q2SGG5"/>
<dbReference type="InterPro" id="IPR006143">
    <property type="entry name" value="RND_pump_MFP"/>
</dbReference>
<evidence type="ECO:0000259" key="4">
    <source>
        <dbReference type="Pfam" id="PF25917"/>
    </source>
</evidence>
<dbReference type="FunFam" id="2.40.30.170:FF:000010">
    <property type="entry name" value="Efflux RND transporter periplasmic adaptor subunit"/>
    <property type="match status" value="1"/>
</dbReference>
<evidence type="ECO:0000313" key="6">
    <source>
        <dbReference type="EMBL" id="ABC30259.1"/>
    </source>
</evidence>
<dbReference type="eggNOG" id="COG0845">
    <property type="taxonomic scope" value="Bacteria"/>
</dbReference>
<organism evidence="6 7">
    <name type="scientific">Hahella chejuensis (strain KCTC 2396)</name>
    <dbReference type="NCBI Taxonomy" id="349521"/>
    <lineage>
        <taxon>Bacteria</taxon>
        <taxon>Pseudomonadati</taxon>
        <taxon>Pseudomonadota</taxon>
        <taxon>Gammaproteobacteria</taxon>
        <taxon>Oceanospirillales</taxon>
        <taxon>Hahellaceae</taxon>
        <taxon>Hahella</taxon>
    </lineage>
</organism>
<dbReference type="Gene3D" id="1.10.287.470">
    <property type="entry name" value="Helix hairpin bin"/>
    <property type="match status" value="1"/>
</dbReference>
<feature type="coiled-coil region" evidence="2">
    <location>
        <begin position="112"/>
        <end position="156"/>
    </location>
</feature>
<comment type="similarity">
    <text evidence="1">Belongs to the membrane fusion protein (MFP) (TC 8.A.1) family.</text>
</comment>
<dbReference type="SUPFAM" id="SSF111369">
    <property type="entry name" value="HlyD-like secretion proteins"/>
    <property type="match status" value="1"/>
</dbReference>
<gene>
    <name evidence="6" type="ordered locus">HCH_03513</name>
</gene>
<reference evidence="6 7" key="1">
    <citation type="journal article" date="2005" name="Nucleic Acids Res.">
        <title>Genomic blueprint of Hahella chejuensis, a marine microbe producing an algicidal agent.</title>
        <authorList>
            <person name="Jeong H."/>
            <person name="Yim J.H."/>
            <person name="Lee C."/>
            <person name="Choi S.-H."/>
            <person name="Park Y.K."/>
            <person name="Yoon S.H."/>
            <person name="Hur C.-G."/>
            <person name="Kang H.-Y."/>
            <person name="Kim D."/>
            <person name="Lee H.H."/>
            <person name="Park K.H."/>
            <person name="Park S.-H."/>
            <person name="Park H.-S."/>
            <person name="Lee H.K."/>
            <person name="Oh T.K."/>
            <person name="Kim J.F."/>
        </authorList>
    </citation>
    <scope>NUCLEOTIDE SEQUENCE [LARGE SCALE GENOMIC DNA]</scope>
    <source>
        <strain evidence="6 7">KCTC 2396</strain>
    </source>
</reference>
<dbReference type="Pfam" id="PF25954">
    <property type="entry name" value="Beta-barrel_RND_2"/>
    <property type="match status" value="1"/>
</dbReference>
<evidence type="ECO:0000256" key="2">
    <source>
        <dbReference type="SAM" id="Coils"/>
    </source>
</evidence>
<dbReference type="PANTHER" id="PTHR30469:SF11">
    <property type="entry name" value="BLL4320 PROTEIN"/>
    <property type="match status" value="1"/>
</dbReference>
<dbReference type="STRING" id="349521.HCH_03513"/>
<dbReference type="InterPro" id="IPR058792">
    <property type="entry name" value="Beta-barrel_RND_2"/>
</dbReference>
<accession>Q2SGG5</accession>